<dbReference type="InterPro" id="IPR001680">
    <property type="entry name" value="WD40_rpt"/>
</dbReference>
<dbReference type="OrthoDB" id="63070at2759"/>
<evidence type="ECO:0000256" key="1">
    <source>
        <dbReference type="PROSITE-ProRule" id="PRU00221"/>
    </source>
</evidence>
<comment type="caution">
    <text evidence="3">The sequence shown here is derived from an EMBL/GenBank/DDBJ whole genome shotgun (WGS) entry which is preliminary data.</text>
</comment>
<dbReference type="AlphaFoldDB" id="A0A9X6NDC8"/>
<reference evidence="4" key="1">
    <citation type="submission" date="2017-01" db="EMBL/GenBank/DDBJ databases">
        <title>Comparative genomics of anhydrobiosis in the tardigrade Hypsibius dujardini.</title>
        <authorList>
            <person name="Yoshida Y."/>
            <person name="Koutsovoulos G."/>
            <person name="Laetsch D."/>
            <person name="Stevens L."/>
            <person name="Kumar S."/>
            <person name="Horikawa D."/>
            <person name="Ishino K."/>
            <person name="Komine S."/>
            <person name="Tomita M."/>
            <person name="Blaxter M."/>
            <person name="Arakawa K."/>
        </authorList>
    </citation>
    <scope>NUCLEOTIDE SEQUENCE [LARGE SCALE GENOMIC DNA]</scope>
    <source>
        <strain evidence="4">Z151</strain>
    </source>
</reference>
<dbReference type="EMBL" id="MTYJ01000242">
    <property type="protein sequence ID" value="OWA51865.1"/>
    <property type="molecule type" value="Genomic_DNA"/>
</dbReference>
<dbReference type="PROSITE" id="PS50294">
    <property type="entry name" value="WD_REPEATS_REGION"/>
    <property type="match status" value="3"/>
</dbReference>
<dbReference type="SUPFAM" id="SSF50978">
    <property type="entry name" value="WD40 repeat-like"/>
    <property type="match status" value="1"/>
</dbReference>
<feature type="repeat" description="WD" evidence="1">
    <location>
        <begin position="348"/>
        <end position="382"/>
    </location>
</feature>
<feature type="region of interest" description="Disordered" evidence="2">
    <location>
        <begin position="1"/>
        <end position="49"/>
    </location>
</feature>
<evidence type="ECO:0000313" key="3">
    <source>
        <dbReference type="EMBL" id="OWA51865.1"/>
    </source>
</evidence>
<dbReference type="PROSITE" id="PS50082">
    <property type="entry name" value="WD_REPEATS_2"/>
    <property type="match status" value="3"/>
</dbReference>
<dbReference type="InterPro" id="IPR036322">
    <property type="entry name" value="WD40_repeat_dom_sf"/>
</dbReference>
<evidence type="ECO:0000313" key="4">
    <source>
        <dbReference type="Proteomes" id="UP000192578"/>
    </source>
</evidence>
<dbReference type="SMART" id="SM00320">
    <property type="entry name" value="WD40"/>
    <property type="match status" value="7"/>
</dbReference>
<dbReference type="SMART" id="SM00564">
    <property type="entry name" value="PQQ"/>
    <property type="match status" value="1"/>
</dbReference>
<dbReference type="PANTHER" id="PTHR19847">
    <property type="entry name" value="DDB1- AND CUL4-ASSOCIATED FACTOR 11"/>
    <property type="match status" value="1"/>
</dbReference>
<sequence>MGQRASRDSDGSEDEADAGAVNDENDEQRSHSRRSSVDAAAPAVLEPRRHQGERGIDLLSVLEDLYRTGQLRVMPGNRMFDRHPPISEAHRVPRSKPDTTVMDRSDFKKRVLVKSGDEYLYKMNVPYGDVPLTALHEFRPLRQQEKIKLGQHFIPNSAYRLLSSEEKLFCGLHSQDGNLFMTSGQDQAIRIYDTTKACTRGKPLKKIRRFDARDVGWSVLDVRLSTCNRYVAYSSWSDSLHLATVHDDSSHVSLQLNPESQHCGIFSLMFSHDDTEILAGGNHGDIYIVSLLNGRSQRIASAHADDVNTVAFADQTSHILYSGGDDGIIRVWDRRTLSEERPKACGLFLGHKHGIVYLDPHSDGRHLLSNSKDQLLKIWDLRCLSPADGLDEAKRAVGENRWDYRYRMKDRICPRKLKADRSVITISGHNVSQTLIRARFSPYESTASRFVYTGDGNGYVYVFDALTGEVVQSIRHHDSVVRDVSWHPSRPELISTGWDHCLNLWTYSQTPIVESPPTEIQTTSDSDDDL</sequence>
<dbReference type="Proteomes" id="UP000192578">
    <property type="component" value="Unassembled WGS sequence"/>
</dbReference>
<accession>A0A9X6NDC8</accession>
<dbReference type="Pfam" id="PF00400">
    <property type="entry name" value="WD40"/>
    <property type="match status" value="3"/>
</dbReference>
<feature type="region of interest" description="Disordered" evidence="2">
    <location>
        <begin position="76"/>
        <end position="101"/>
    </location>
</feature>
<keyword evidence="4" id="KW-1185">Reference proteome</keyword>
<evidence type="ECO:0000256" key="2">
    <source>
        <dbReference type="SAM" id="MobiDB-lite"/>
    </source>
</evidence>
<keyword evidence="1" id="KW-0853">WD repeat</keyword>
<dbReference type="Gene3D" id="2.130.10.10">
    <property type="entry name" value="YVTN repeat-like/Quinoprotein amine dehydrogenase"/>
    <property type="match status" value="2"/>
</dbReference>
<feature type="compositionally biased region" description="Basic and acidic residues" evidence="2">
    <location>
        <begin position="1"/>
        <end position="10"/>
    </location>
</feature>
<feature type="compositionally biased region" description="Basic and acidic residues" evidence="2">
    <location>
        <begin position="79"/>
        <end position="101"/>
    </location>
</feature>
<dbReference type="PANTHER" id="PTHR19847:SF7">
    <property type="entry name" value="DDB1- AND CUL4-ASSOCIATED FACTOR 11"/>
    <property type="match status" value="1"/>
</dbReference>
<dbReference type="InterPro" id="IPR018391">
    <property type="entry name" value="PQQ_b-propeller_rpt"/>
</dbReference>
<dbReference type="GO" id="GO:0043161">
    <property type="term" value="P:proteasome-mediated ubiquitin-dependent protein catabolic process"/>
    <property type="evidence" value="ECO:0007669"/>
    <property type="project" value="TreeGrafter"/>
</dbReference>
<dbReference type="InterPro" id="IPR051859">
    <property type="entry name" value="DCAF"/>
</dbReference>
<feature type="repeat" description="WD" evidence="1">
    <location>
        <begin position="474"/>
        <end position="515"/>
    </location>
</feature>
<dbReference type="InterPro" id="IPR015943">
    <property type="entry name" value="WD40/YVTN_repeat-like_dom_sf"/>
</dbReference>
<proteinExistence type="predicted"/>
<protein>
    <submittedName>
        <fullName evidence="3">DDB1- and CUL4-associated factor 11</fullName>
    </submittedName>
</protein>
<gene>
    <name evidence="3" type="ORF">BV898_16327</name>
</gene>
<organism evidence="3 4">
    <name type="scientific">Hypsibius exemplaris</name>
    <name type="common">Freshwater tardigrade</name>
    <dbReference type="NCBI Taxonomy" id="2072580"/>
    <lineage>
        <taxon>Eukaryota</taxon>
        <taxon>Metazoa</taxon>
        <taxon>Ecdysozoa</taxon>
        <taxon>Tardigrada</taxon>
        <taxon>Eutardigrada</taxon>
        <taxon>Parachela</taxon>
        <taxon>Hypsibioidea</taxon>
        <taxon>Hypsibiidae</taxon>
        <taxon>Hypsibius</taxon>
    </lineage>
</organism>
<dbReference type="GO" id="GO:0080008">
    <property type="term" value="C:Cul4-RING E3 ubiquitin ligase complex"/>
    <property type="evidence" value="ECO:0007669"/>
    <property type="project" value="TreeGrafter"/>
</dbReference>
<name>A0A9X6NDC8_HYPEX</name>
<feature type="repeat" description="WD" evidence="1">
    <location>
        <begin position="300"/>
        <end position="342"/>
    </location>
</feature>